<dbReference type="Gene3D" id="3.40.50.1110">
    <property type="entry name" value="SGNH hydrolase"/>
    <property type="match status" value="1"/>
</dbReference>
<keyword evidence="5" id="KW-0378">Hydrolase</keyword>
<evidence type="ECO:0000256" key="2">
    <source>
        <dbReference type="ARBA" id="ARBA00008668"/>
    </source>
</evidence>
<keyword evidence="3" id="KW-0964">Secreted</keyword>
<keyword evidence="7" id="KW-0443">Lipid metabolism</keyword>
<sequence length="393" mass="43355">MRKQASIDSTLVTFSLSSMAASIVKSAVHKLCWQWQALVLIALHLCYCHNFGAIAQEVPCCFIFGDSLVDNGNNNHILSLARADYPPYGIDFPAGPSGRFSNGKTTADVITELLGFDDYIPPYSAATGKDVLKGVNYASAAAGIRDDTGRHLGERISFSGQVRNHQETVSRIAELMGSEEAAAKHLSKCIYSFGLGSNDYLNNYFVPLVYTTALEFTPEEYADDLIRTYTGHLQIMYKYGARKFVLIGVGPVGCSPSELTYHSLDGRTCVQRINSANQIFNDKLRSLVARLNRNVSDANFVFINAYGIVQDLIDNPGGHGFQVTNEACCGVGRNNGQITCLPLQAPCENRDQYLFWDAFHPKEAANRAVGRRFYKAQSPSDTYPFDIHRLAQL</sequence>
<dbReference type="InterPro" id="IPR001087">
    <property type="entry name" value="GDSL"/>
</dbReference>
<accession>A0AAV0PWF6</accession>
<evidence type="ECO:0000313" key="9">
    <source>
        <dbReference type="Proteomes" id="UP001154282"/>
    </source>
</evidence>
<evidence type="ECO:0000256" key="6">
    <source>
        <dbReference type="ARBA" id="ARBA00022963"/>
    </source>
</evidence>
<dbReference type="CDD" id="cd01837">
    <property type="entry name" value="SGNH_plant_lipase_like"/>
    <property type="match status" value="1"/>
</dbReference>
<evidence type="ECO:0000256" key="1">
    <source>
        <dbReference type="ARBA" id="ARBA00004613"/>
    </source>
</evidence>
<evidence type="ECO:0000256" key="4">
    <source>
        <dbReference type="ARBA" id="ARBA00022729"/>
    </source>
</evidence>
<dbReference type="Proteomes" id="UP001154282">
    <property type="component" value="Unassembled WGS sequence"/>
</dbReference>
<comment type="subcellular location">
    <subcellularLocation>
        <location evidence="1">Secreted</location>
    </subcellularLocation>
</comment>
<organism evidence="8 9">
    <name type="scientific">Linum tenue</name>
    <dbReference type="NCBI Taxonomy" id="586396"/>
    <lineage>
        <taxon>Eukaryota</taxon>
        <taxon>Viridiplantae</taxon>
        <taxon>Streptophyta</taxon>
        <taxon>Embryophyta</taxon>
        <taxon>Tracheophyta</taxon>
        <taxon>Spermatophyta</taxon>
        <taxon>Magnoliopsida</taxon>
        <taxon>eudicotyledons</taxon>
        <taxon>Gunneridae</taxon>
        <taxon>Pentapetalae</taxon>
        <taxon>rosids</taxon>
        <taxon>fabids</taxon>
        <taxon>Malpighiales</taxon>
        <taxon>Linaceae</taxon>
        <taxon>Linum</taxon>
    </lineage>
</organism>
<keyword evidence="9" id="KW-1185">Reference proteome</keyword>
<comment type="caution">
    <text evidence="8">The sequence shown here is derived from an EMBL/GenBank/DDBJ whole genome shotgun (WGS) entry which is preliminary data.</text>
</comment>
<dbReference type="GO" id="GO:0016042">
    <property type="term" value="P:lipid catabolic process"/>
    <property type="evidence" value="ECO:0007669"/>
    <property type="project" value="UniProtKB-KW"/>
</dbReference>
<dbReference type="InterPro" id="IPR036514">
    <property type="entry name" value="SGNH_hydro_sf"/>
</dbReference>
<dbReference type="GO" id="GO:0005576">
    <property type="term" value="C:extracellular region"/>
    <property type="evidence" value="ECO:0007669"/>
    <property type="project" value="UniProtKB-SubCell"/>
</dbReference>
<gene>
    <name evidence="8" type="ORF">LITE_LOCUS40407</name>
</gene>
<dbReference type="AlphaFoldDB" id="A0AAV0PWF6"/>
<dbReference type="PANTHER" id="PTHR45650:SF3">
    <property type="entry name" value="OS01G0748500 PROTEIN"/>
    <property type="match status" value="1"/>
</dbReference>
<dbReference type="Pfam" id="PF00657">
    <property type="entry name" value="Lipase_GDSL"/>
    <property type="match status" value="1"/>
</dbReference>
<protein>
    <submittedName>
        <fullName evidence="8">Uncharacterized protein</fullName>
    </submittedName>
</protein>
<dbReference type="EMBL" id="CAMGYJ010000009">
    <property type="protein sequence ID" value="CAI0475454.1"/>
    <property type="molecule type" value="Genomic_DNA"/>
</dbReference>
<keyword evidence="6" id="KW-0442">Lipid degradation</keyword>
<dbReference type="InterPro" id="IPR051238">
    <property type="entry name" value="GDSL_esterase/lipase"/>
</dbReference>
<dbReference type="GO" id="GO:0016788">
    <property type="term" value="F:hydrolase activity, acting on ester bonds"/>
    <property type="evidence" value="ECO:0007669"/>
    <property type="project" value="InterPro"/>
</dbReference>
<keyword evidence="4" id="KW-0732">Signal</keyword>
<evidence type="ECO:0000256" key="7">
    <source>
        <dbReference type="ARBA" id="ARBA00023098"/>
    </source>
</evidence>
<proteinExistence type="inferred from homology"/>
<dbReference type="PANTHER" id="PTHR45650">
    <property type="entry name" value="GDSL-LIKE LIPASE/ACYLHYDROLASE-RELATED"/>
    <property type="match status" value="1"/>
</dbReference>
<dbReference type="InterPro" id="IPR035669">
    <property type="entry name" value="SGNH_plant_lipase-like"/>
</dbReference>
<evidence type="ECO:0000256" key="5">
    <source>
        <dbReference type="ARBA" id="ARBA00022801"/>
    </source>
</evidence>
<evidence type="ECO:0000256" key="3">
    <source>
        <dbReference type="ARBA" id="ARBA00022525"/>
    </source>
</evidence>
<comment type="similarity">
    <text evidence="2">Belongs to the 'GDSL' lipolytic enzyme family.</text>
</comment>
<name>A0AAV0PWF6_9ROSI</name>
<reference evidence="8" key="1">
    <citation type="submission" date="2022-08" db="EMBL/GenBank/DDBJ databases">
        <authorList>
            <person name="Gutierrez-Valencia J."/>
        </authorList>
    </citation>
    <scope>NUCLEOTIDE SEQUENCE</scope>
</reference>
<dbReference type="SUPFAM" id="SSF52266">
    <property type="entry name" value="SGNH hydrolase"/>
    <property type="match status" value="1"/>
</dbReference>
<evidence type="ECO:0000313" key="8">
    <source>
        <dbReference type="EMBL" id="CAI0475454.1"/>
    </source>
</evidence>